<proteinExistence type="predicted"/>
<dbReference type="AlphaFoldDB" id="A0A0W0W6X4"/>
<protein>
    <submittedName>
        <fullName evidence="1">Uncharacterized protein</fullName>
    </submittedName>
</protein>
<evidence type="ECO:0000313" key="2">
    <source>
        <dbReference type="Proteomes" id="UP000054908"/>
    </source>
</evidence>
<name>A0A0W0W6X4_9GAMM</name>
<keyword evidence="2" id="KW-1185">Reference proteome</keyword>
<reference evidence="1 2" key="1">
    <citation type="submission" date="2015-11" db="EMBL/GenBank/DDBJ databases">
        <title>Genomic analysis of 38 Legionella species identifies large and diverse effector repertoires.</title>
        <authorList>
            <person name="Burstein D."/>
            <person name="Amaro F."/>
            <person name="Zusman T."/>
            <person name="Lifshitz Z."/>
            <person name="Cohen O."/>
            <person name="Gilbert J.A."/>
            <person name="Pupko T."/>
            <person name="Shuman H.A."/>
            <person name="Segal G."/>
        </authorList>
    </citation>
    <scope>NUCLEOTIDE SEQUENCE [LARGE SCALE GENOMIC DNA]</scope>
    <source>
        <strain evidence="1 2">PX-1-G2-E2</strain>
    </source>
</reference>
<evidence type="ECO:0000313" key="1">
    <source>
        <dbReference type="EMBL" id="KTD28103.1"/>
    </source>
</evidence>
<dbReference type="STRING" id="466.Lmac_1162"/>
<gene>
    <name evidence="1" type="ORF">Lmac_1162</name>
</gene>
<dbReference type="EMBL" id="LNYL01000027">
    <property type="protein sequence ID" value="KTD28103.1"/>
    <property type="molecule type" value="Genomic_DNA"/>
</dbReference>
<comment type="caution">
    <text evidence="1">The sequence shown here is derived from an EMBL/GenBank/DDBJ whole genome shotgun (WGS) entry which is preliminary data.</text>
</comment>
<accession>A0A0W0W6X4</accession>
<sequence>MTRAIIIKTSIGKYCDSIILYRSELSAQFLPGNGFIWRILQEESLVVLSVAKDLLTLVSNLIQEVLRYAQNDRFSHNLSCYSLMVPKVGLEPTRLAPPPPQDGVSTNSTTSAYLLEPIYIPTVLAKSLILAQTNPMYIGLYLFSVFTAINRHWNARFRYSGLLRYNLLPYFLVLRRHQIRER</sequence>
<organism evidence="1 2">
    <name type="scientific">Legionella maceachernii</name>
    <dbReference type="NCBI Taxonomy" id="466"/>
    <lineage>
        <taxon>Bacteria</taxon>
        <taxon>Pseudomonadati</taxon>
        <taxon>Pseudomonadota</taxon>
        <taxon>Gammaproteobacteria</taxon>
        <taxon>Legionellales</taxon>
        <taxon>Legionellaceae</taxon>
        <taxon>Legionella</taxon>
    </lineage>
</organism>
<dbReference type="Proteomes" id="UP000054908">
    <property type="component" value="Unassembled WGS sequence"/>
</dbReference>